<keyword evidence="3" id="KW-0813">Transport</keyword>
<feature type="transmembrane region" description="Helical" evidence="8">
    <location>
        <begin position="104"/>
        <end position="125"/>
    </location>
</feature>
<feature type="transmembrane region" description="Helical" evidence="8">
    <location>
        <begin position="71"/>
        <end position="92"/>
    </location>
</feature>
<evidence type="ECO:0000256" key="1">
    <source>
        <dbReference type="ARBA" id="ARBA00004651"/>
    </source>
</evidence>
<feature type="transmembrane region" description="Helical" evidence="8">
    <location>
        <begin position="41"/>
        <end position="59"/>
    </location>
</feature>
<feature type="domain" description="EamA" evidence="9">
    <location>
        <begin position="40"/>
        <end position="176"/>
    </location>
</feature>
<keyword evidence="5 8" id="KW-0812">Transmembrane</keyword>
<feature type="transmembrane region" description="Helical" evidence="8">
    <location>
        <begin position="242"/>
        <end position="265"/>
    </location>
</feature>
<evidence type="ECO:0000256" key="8">
    <source>
        <dbReference type="SAM" id="Phobius"/>
    </source>
</evidence>
<sequence>MGWTAVEVLTRPCPRGCPTKPSAPTGRALTYARPVADSRRGILLGTAAYLMWGAFPLYFPLLDPAGSLEILAHRIVWSVVVVVALVVALGHLPQLRAIAADRRTRTLLGLAAVTITFNWATYIYAVTHDRVVEAALGYFINPLVTVLMGVLLLGERLRRLQWIAMGVATTAVVVLTVDYGHPPYLALVLAFSFGTYGLAKKTADVGAVESLGFETSLIAPFALAYLLWLASSGDSTFVSEGAGHTVLLASTGIATAVPLICFGAAATRVPMVTLGLLQYLAPVLQFGLGVLYFHEDMPAGRWIGFVLVWVALAIFTVEATQHRRRQLRLVAAASPAL</sequence>
<keyword evidence="4" id="KW-1003">Cell membrane</keyword>
<evidence type="ECO:0000256" key="7">
    <source>
        <dbReference type="ARBA" id="ARBA00023136"/>
    </source>
</evidence>
<accession>A0A6J6RPX6</accession>
<dbReference type="PANTHER" id="PTHR22911:SF137">
    <property type="entry name" value="SOLUTE CARRIER FAMILY 35 MEMBER G2-RELATED"/>
    <property type="match status" value="1"/>
</dbReference>
<proteinExistence type="inferred from homology"/>
<dbReference type="EMBL" id="CAEZXR010000309">
    <property type="protein sequence ID" value="CAB4724522.1"/>
    <property type="molecule type" value="Genomic_DNA"/>
</dbReference>
<dbReference type="PANTHER" id="PTHR22911">
    <property type="entry name" value="ACYL-MALONYL CONDENSING ENZYME-RELATED"/>
    <property type="match status" value="1"/>
</dbReference>
<keyword evidence="6 8" id="KW-1133">Transmembrane helix</keyword>
<keyword evidence="7 8" id="KW-0472">Membrane</keyword>
<protein>
    <submittedName>
        <fullName evidence="10">Unannotated protein</fullName>
    </submittedName>
</protein>
<evidence type="ECO:0000313" key="10">
    <source>
        <dbReference type="EMBL" id="CAB4724522.1"/>
    </source>
</evidence>
<feature type="transmembrane region" description="Helical" evidence="8">
    <location>
        <begin position="299"/>
        <end position="319"/>
    </location>
</feature>
<name>A0A6J6RPX6_9ZZZZ</name>
<feature type="transmembrane region" description="Helical" evidence="8">
    <location>
        <begin position="183"/>
        <end position="199"/>
    </location>
</feature>
<dbReference type="InterPro" id="IPR000620">
    <property type="entry name" value="EamA_dom"/>
</dbReference>
<evidence type="ECO:0000259" key="9">
    <source>
        <dbReference type="Pfam" id="PF00892"/>
    </source>
</evidence>
<evidence type="ECO:0000256" key="4">
    <source>
        <dbReference type="ARBA" id="ARBA00022475"/>
    </source>
</evidence>
<feature type="transmembrane region" description="Helical" evidence="8">
    <location>
        <begin position="272"/>
        <end position="293"/>
    </location>
</feature>
<dbReference type="InterPro" id="IPR037185">
    <property type="entry name" value="EmrE-like"/>
</dbReference>
<feature type="transmembrane region" description="Helical" evidence="8">
    <location>
        <begin position="131"/>
        <end position="153"/>
    </location>
</feature>
<comment type="subcellular location">
    <subcellularLocation>
        <location evidence="1">Cell membrane</location>
        <topology evidence="1">Multi-pass membrane protein</topology>
    </subcellularLocation>
</comment>
<dbReference type="Pfam" id="PF00892">
    <property type="entry name" value="EamA"/>
    <property type="match status" value="1"/>
</dbReference>
<comment type="similarity">
    <text evidence="2">Belongs to the EamA transporter family.</text>
</comment>
<evidence type="ECO:0000256" key="2">
    <source>
        <dbReference type="ARBA" id="ARBA00007362"/>
    </source>
</evidence>
<feature type="transmembrane region" description="Helical" evidence="8">
    <location>
        <begin position="211"/>
        <end position="230"/>
    </location>
</feature>
<evidence type="ECO:0000256" key="6">
    <source>
        <dbReference type="ARBA" id="ARBA00022989"/>
    </source>
</evidence>
<dbReference type="GO" id="GO:0005886">
    <property type="term" value="C:plasma membrane"/>
    <property type="evidence" value="ECO:0007669"/>
    <property type="project" value="UniProtKB-SubCell"/>
</dbReference>
<evidence type="ECO:0000256" key="5">
    <source>
        <dbReference type="ARBA" id="ARBA00022692"/>
    </source>
</evidence>
<dbReference type="AlphaFoldDB" id="A0A6J6RPX6"/>
<dbReference type="InterPro" id="IPR004626">
    <property type="entry name" value="RarD"/>
</dbReference>
<evidence type="ECO:0000256" key="3">
    <source>
        <dbReference type="ARBA" id="ARBA00022448"/>
    </source>
</evidence>
<gene>
    <name evidence="10" type="ORF">UFOPK2579_02208</name>
</gene>
<organism evidence="10">
    <name type="scientific">freshwater metagenome</name>
    <dbReference type="NCBI Taxonomy" id="449393"/>
    <lineage>
        <taxon>unclassified sequences</taxon>
        <taxon>metagenomes</taxon>
        <taxon>ecological metagenomes</taxon>
    </lineage>
</organism>
<reference evidence="10" key="1">
    <citation type="submission" date="2020-05" db="EMBL/GenBank/DDBJ databases">
        <authorList>
            <person name="Chiriac C."/>
            <person name="Salcher M."/>
            <person name="Ghai R."/>
            <person name="Kavagutti S V."/>
        </authorList>
    </citation>
    <scope>NUCLEOTIDE SEQUENCE</scope>
</reference>
<dbReference type="NCBIfam" id="TIGR00688">
    <property type="entry name" value="rarD"/>
    <property type="match status" value="1"/>
</dbReference>
<dbReference type="SUPFAM" id="SSF103481">
    <property type="entry name" value="Multidrug resistance efflux transporter EmrE"/>
    <property type="match status" value="2"/>
</dbReference>
<feature type="transmembrane region" description="Helical" evidence="8">
    <location>
        <begin position="160"/>
        <end position="177"/>
    </location>
</feature>